<dbReference type="InterPro" id="IPR029045">
    <property type="entry name" value="ClpP/crotonase-like_dom_sf"/>
</dbReference>
<evidence type="ECO:0000313" key="2">
    <source>
        <dbReference type="Proteomes" id="UP000243459"/>
    </source>
</evidence>
<evidence type="ECO:0000313" key="1">
    <source>
        <dbReference type="EMBL" id="ONK66905.1"/>
    </source>
</evidence>
<gene>
    <name evidence="1" type="ORF">A4U43_C06F13320</name>
</gene>
<dbReference type="Gramene" id="ONK66905">
    <property type="protein sequence ID" value="ONK66905"/>
    <property type="gene ID" value="A4U43_C06F13320"/>
</dbReference>
<keyword evidence="2" id="KW-1185">Reference proteome</keyword>
<dbReference type="EMBL" id="CM007386">
    <property type="protein sequence ID" value="ONK66905.1"/>
    <property type="molecule type" value="Genomic_DNA"/>
</dbReference>
<organism evidence="1 2">
    <name type="scientific">Asparagus officinalis</name>
    <name type="common">Garden asparagus</name>
    <dbReference type="NCBI Taxonomy" id="4686"/>
    <lineage>
        <taxon>Eukaryota</taxon>
        <taxon>Viridiplantae</taxon>
        <taxon>Streptophyta</taxon>
        <taxon>Embryophyta</taxon>
        <taxon>Tracheophyta</taxon>
        <taxon>Spermatophyta</taxon>
        <taxon>Magnoliopsida</taxon>
        <taxon>Liliopsida</taxon>
        <taxon>Asparagales</taxon>
        <taxon>Asparagaceae</taxon>
        <taxon>Asparagoideae</taxon>
        <taxon>Asparagus</taxon>
    </lineage>
</organism>
<dbReference type="SUPFAM" id="SSF52096">
    <property type="entry name" value="ClpP/crotonase"/>
    <property type="match status" value="1"/>
</dbReference>
<dbReference type="Gene3D" id="3.90.226.10">
    <property type="entry name" value="2-enoyl-CoA Hydratase, Chain A, domain 1"/>
    <property type="match status" value="1"/>
</dbReference>
<proteinExistence type="predicted"/>
<protein>
    <submittedName>
        <fullName evidence="1">Uncharacterized protein</fullName>
    </submittedName>
</protein>
<accession>A0A5P1ELM8</accession>
<dbReference type="GO" id="GO:0004165">
    <property type="term" value="F:delta(3)-delta(2)-enoyl-CoA isomerase activity"/>
    <property type="evidence" value="ECO:0007669"/>
    <property type="project" value="TreeGrafter"/>
</dbReference>
<name>A0A5P1ELM8_ASPOF</name>
<dbReference type="PANTHER" id="PTHR11941">
    <property type="entry name" value="ENOYL-COA HYDRATASE-RELATED"/>
    <property type="match status" value="1"/>
</dbReference>
<dbReference type="AlphaFoldDB" id="A0A5P1ELM8"/>
<sequence length="176" mass="20097">MALQEEFCELKKLGGGIYLFTFVGNLCHWFKPASIQSISKCIDKVSNDDEATALVTTNEGKFFSNGMDVRYLRGVSKDEAKEYLLMFQRLTSKLLTLCVPTIAVIRRRFDGQSAAQSGLIHDTCSSDERLLEQGIDKAKEYKSRNWKREVYHALKMEMFKSTVWELEKGGIGYARM</sequence>
<dbReference type="PANTHER" id="PTHR11941:SF75">
    <property type="entry name" value="ENOYL-COA HYDRATASE_ISOMERASE FAMILY PROTEIN"/>
    <property type="match status" value="1"/>
</dbReference>
<dbReference type="GO" id="GO:0006635">
    <property type="term" value="P:fatty acid beta-oxidation"/>
    <property type="evidence" value="ECO:0007669"/>
    <property type="project" value="TreeGrafter"/>
</dbReference>
<dbReference type="Proteomes" id="UP000243459">
    <property type="component" value="Chromosome 6"/>
</dbReference>
<dbReference type="GO" id="GO:0005777">
    <property type="term" value="C:peroxisome"/>
    <property type="evidence" value="ECO:0007669"/>
    <property type="project" value="TreeGrafter"/>
</dbReference>
<reference evidence="2" key="1">
    <citation type="journal article" date="2017" name="Nat. Commun.">
        <title>The asparagus genome sheds light on the origin and evolution of a young Y chromosome.</title>
        <authorList>
            <person name="Harkess A."/>
            <person name="Zhou J."/>
            <person name="Xu C."/>
            <person name="Bowers J.E."/>
            <person name="Van der Hulst R."/>
            <person name="Ayyampalayam S."/>
            <person name="Mercati F."/>
            <person name="Riccardi P."/>
            <person name="McKain M.R."/>
            <person name="Kakrana A."/>
            <person name="Tang H."/>
            <person name="Ray J."/>
            <person name="Groenendijk J."/>
            <person name="Arikit S."/>
            <person name="Mathioni S.M."/>
            <person name="Nakano M."/>
            <person name="Shan H."/>
            <person name="Telgmann-Rauber A."/>
            <person name="Kanno A."/>
            <person name="Yue Z."/>
            <person name="Chen H."/>
            <person name="Li W."/>
            <person name="Chen Y."/>
            <person name="Xu X."/>
            <person name="Zhang Y."/>
            <person name="Luo S."/>
            <person name="Chen H."/>
            <person name="Gao J."/>
            <person name="Mao Z."/>
            <person name="Pires J.C."/>
            <person name="Luo M."/>
            <person name="Kudrna D."/>
            <person name="Wing R.A."/>
            <person name="Meyers B.C."/>
            <person name="Yi K."/>
            <person name="Kong H."/>
            <person name="Lavrijsen P."/>
            <person name="Sunseri F."/>
            <person name="Falavigna A."/>
            <person name="Ye Y."/>
            <person name="Leebens-Mack J.H."/>
            <person name="Chen G."/>
        </authorList>
    </citation>
    <scope>NUCLEOTIDE SEQUENCE [LARGE SCALE GENOMIC DNA]</scope>
    <source>
        <strain evidence="2">cv. DH0086</strain>
    </source>
</reference>